<comment type="function">
    <text evidence="15">A helicase/nuclease that prepares dsDNA breaks (DSB) for recombinational DNA repair. Binds to DSBs and unwinds DNA via a highly rapid and processive ATP-dependent bidirectional helicase activity. Unwinds dsDNA until it encounters a Chi (crossover hotspot instigator) sequence from the 3' direction. Cuts ssDNA a few nucleotides 3' to the Chi site. The properties and activities of the enzyme are changed at Chi. The Chi-altered holoenzyme produces a long 3'-ssDNA overhang and facilitates RecA-binding to the ssDNA for homologous DNA recombination and repair. Holoenzyme degrades any linearized DNA that is unable to undergo homologous recombination. In the holoenzyme this subunit contributes ATPase, 3'-5' helicase, exonuclease activity and loads RecA onto ssDNA.</text>
</comment>
<evidence type="ECO:0000256" key="11">
    <source>
        <dbReference type="ARBA" id="ARBA00023204"/>
    </source>
</evidence>
<keyword evidence="21" id="KW-1185">Reference proteome</keyword>
<dbReference type="Proteomes" id="UP000629025">
    <property type="component" value="Unassembled WGS sequence"/>
</dbReference>
<feature type="binding site" evidence="15">
    <location>
        <position position="999"/>
    </location>
    <ligand>
        <name>Mg(2+)</name>
        <dbReference type="ChEBI" id="CHEBI:18420"/>
    </ligand>
</feature>
<evidence type="ECO:0000256" key="1">
    <source>
        <dbReference type="ARBA" id="ARBA00022722"/>
    </source>
</evidence>
<dbReference type="PANTHER" id="PTHR11070">
    <property type="entry name" value="UVRD / RECB / PCRA DNA HELICASE FAMILY MEMBER"/>
    <property type="match status" value="1"/>
</dbReference>
<evidence type="ECO:0000256" key="9">
    <source>
        <dbReference type="ARBA" id="ARBA00022842"/>
    </source>
</evidence>
<dbReference type="InterPro" id="IPR027417">
    <property type="entry name" value="P-loop_NTPase"/>
</dbReference>
<evidence type="ECO:0000256" key="5">
    <source>
        <dbReference type="ARBA" id="ARBA00022801"/>
    </source>
</evidence>
<dbReference type="Gene3D" id="1.10.486.10">
    <property type="entry name" value="PCRA, domain 4"/>
    <property type="match status" value="1"/>
</dbReference>
<dbReference type="Gene3D" id="3.90.320.10">
    <property type="match status" value="1"/>
</dbReference>
<proteinExistence type="inferred from homology"/>
<evidence type="ECO:0000256" key="4">
    <source>
        <dbReference type="ARBA" id="ARBA00022763"/>
    </source>
</evidence>
<dbReference type="EMBL" id="BMIJ01000007">
    <property type="protein sequence ID" value="GGC04118.1"/>
    <property type="molecule type" value="Genomic_DNA"/>
</dbReference>
<evidence type="ECO:0000256" key="10">
    <source>
        <dbReference type="ARBA" id="ARBA00023125"/>
    </source>
</evidence>
<dbReference type="Pfam" id="PF12705">
    <property type="entry name" value="PDDEXK_1"/>
    <property type="match status" value="1"/>
</dbReference>
<dbReference type="SUPFAM" id="SSF52540">
    <property type="entry name" value="P-loop containing nucleoside triphosphate hydrolases"/>
    <property type="match status" value="1"/>
</dbReference>
<evidence type="ECO:0000259" key="18">
    <source>
        <dbReference type="PROSITE" id="PS51198"/>
    </source>
</evidence>
<keyword evidence="6 15" id="KW-0347">Helicase</keyword>
<sequence>MSAQVQPLDSLRFPLHGRRLIEASAGTGKTYTIAALYLRLVLGHGGDNAHGRALLPPEILVVTFTNAATRELRERIRDRLAEAAQVFRGQKAAADQFLQALLAEPAYADESARAAAAYQLERAAQWMDEAAIYTIHGWSQRMLSQHAFDSGSLFDQQLDNEDAELLSEAVQDYWRTFCYPLPRPAARALGAMAKDPQQLEVVLRPMLGANGAALCIRGEPVPDALSPTTFASELMQWQQQRDALELSARRLWLDGLDEVEQLLQQAVSEGVLSKASFKPDNLPQWLSEMRDWAEGDAADDKLLLRFSRANLRARTNKKFQFDGTPDHPAFEALERLTDYLASAPDLNPVRRHAAEWVGQRFEQGKRRAARLGFDDLLSRLDEALHGEAGERLAQQIALQYPVALIDEFQDTDPVQYRSFSRIYGGERAQSSALLMIGDPKQAIYAFRGADIHTYLRARRDSAGALYSMGTNYRSSAAMVGAVNHLFQRAEQSEAGGAFQFAQDGDNPLPFHPVAAKGRGEILELDGKAQSALTGWWLDPELVQTKEVFRAGIAESTASEICRLLALGQQQRAGFRQADGSLKPLQPGDIAILVRTGTEAHWVRQALDRRAVRSVYLSDRESVFDTLEAQDLWRWLRACAEPEQPRLVHAALATATLALGLTELDLLNRDESAWEAQVELFRGLRDAWRRQGVLALVRRLLDAFELPARLLQQSGGERVLTNILHLAEMLQAASVQLDGELALIRYLAEQLAGSGSDADERVLRLESDADRVQVITIHKSKGLEYPLVFLPFISDCRKVSARAGSYLYHGDNGETLIELDAGDKDACARADRERLQEDLRLLYVALTRPVHACWLGLAPLKEVGKSALGQLLGVADAGAEALHPAFAALCRDGQLGLEPLPAASNELLPAPSTLQVLRPAARFSRVFDSKPWWIASYSALCRLKGQQSDNSLESVAEADTARDSTLLESRDEPATPAAQIQGNADIHRFWKGPAAGTFLHGMLEWAAAEGFAAVADSPELRAEFLEPRCQRRDWQPWRSLLDDWLLRLLQTPLPLEAQPVSGGALRLRDLSGAKAEMEFWFSSAPLRIAQLDALVRQHILPGHARPELEDGQLNGMLKGFIDLTFEHQGRYWVADYKSNWLGPNSQSYTQEAMREAILHKRYDMQYVLYTLALHRLLKARVPGYAEDPAQGYKQYVGGALYLFLRGIDEPERRGAFVDRPPVELIVELDRLFTGQREEVAHG</sequence>
<dbReference type="Gene3D" id="1.10.3170.10">
    <property type="entry name" value="Recbcd, chain B, domain 2"/>
    <property type="match status" value="1"/>
</dbReference>
<feature type="region of interest" description="DNA-binding and helicase activity, interacts with RecC" evidence="15">
    <location>
        <begin position="1"/>
        <end position="893"/>
    </location>
</feature>
<dbReference type="InterPro" id="IPR011335">
    <property type="entry name" value="Restrct_endonuc-II-like"/>
</dbReference>
<comment type="catalytic activity">
    <reaction evidence="14 15">
        <text>ATP + H2O = ADP + phosphate + H(+)</text>
        <dbReference type="Rhea" id="RHEA:13065"/>
        <dbReference type="ChEBI" id="CHEBI:15377"/>
        <dbReference type="ChEBI" id="CHEBI:15378"/>
        <dbReference type="ChEBI" id="CHEBI:30616"/>
        <dbReference type="ChEBI" id="CHEBI:43474"/>
        <dbReference type="ChEBI" id="CHEBI:456216"/>
        <dbReference type="EC" id="5.6.2.4"/>
    </reaction>
</comment>
<evidence type="ECO:0000256" key="7">
    <source>
        <dbReference type="ARBA" id="ARBA00022839"/>
    </source>
</evidence>
<keyword evidence="7 15" id="KW-0269">Exonuclease</keyword>
<dbReference type="CDD" id="cd22352">
    <property type="entry name" value="RecB_C-like"/>
    <property type="match status" value="1"/>
</dbReference>
<feature type="domain" description="UvrD-like helicase C-terminal" evidence="19">
    <location>
        <begin position="511"/>
        <end position="781"/>
    </location>
</feature>
<keyword evidence="11 15" id="KW-0234">DNA repair</keyword>
<comment type="similarity">
    <text evidence="15">Belongs to the helicase family. UvrD subfamily.</text>
</comment>
<keyword evidence="12 15" id="KW-0413">Isomerase</keyword>
<organism evidence="20 21">
    <name type="scientific">Marinobacterium zhoushanense</name>
    <dbReference type="NCBI Taxonomy" id="1679163"/>
    <lineage>
        <taxon>Bacteria</taxon>
        <taxon>Pseudomonadati</taxon>
        <taxon>Pseudomonadota</taxon>
        <taxon>Gammaproteobacteria</taxon>
        <taxon>Oceanospirillales</taxon>
        <taxon>Oceanospirillaceae</taxon>
        <taxon>Marinobacterium</taxon>
    </lineage>
</organism>
<comment type="catalytic activity">
    <reaction evidence="15">
        <text>Exonucleolytic cleavage (in the presence of ATP) in either 5'- to 3'- or 3'- to 5'-direction to yield 5'-phosphooligonucleotides.</text>
        <dbReference type="EC" id="3.1.11.5"/>
    </reaction>
</comment>
<feature type="region of interest" description="Disordered" evidence="17">
    <location>
        <begin position="953"/>
        <end position="977"/>
    </location>
</feature>
<evidence type="ECO:0000256" key="16">
    <source>
        <dbReference type="PROSITE-ProRule" id="PRU00560"/>
    </source>
</evidence>
<keyword evidence="4 15" id="KW-0227">DNA damage</keyword>
<dbReference type="PROSITE" id="PS51217">
    <property type="entry name" value="UVRD_HELICASE_CTER"/>
    <property type="match status" value="1"/>
</dbReference>
<feature type="active site" description="For nuclease activity" evidence="15">
    <location>
        <position position="1134"/>
    </location>
</feature>
<evidence type="ECO:0000313" key="21">
    <source>
        <dbReference type="Proteomes" id="UP000629025"/>
    </source>
</evidence>
<keyword evidence="10 15" id="KW-0238">DNA-binding</keyword>
<comment type="catalytic activity">
    <reaction evidence="13 15">
        <text>Couples ATP hydrolysis with the unwinding of duplex DNA by translocating in the 3'-5' direction.</text>
        <dbReference type="EC" id="5.6.2.4"/>
    </reaction>
</comment>
<keyword evidence="1 15" id="KW-0540">Nuclease</keyword>
<protein>
    <recommendedName>
        <fullName evidence="15">RecBCD enzyme subunit RecB</fullName>
        <ecNumber evidence="15">3.1.11.5</ecNumber>
        <ecNumber evidence="15">5.6.2.4</ecNumber>
    </recommendedName>
    <alternativeName>
        <fullName evidence="15">DNA 3'-5' helicase subunit RecB</fullName>
    </alternativeName>
    <alternativeName>
        <fullName evidence="15">Exonuclease V subunit RecB</fullName>
        <shortName evidence="15">ExoV subunit RecB</shortName>
    </alternativeName>
    <alternativeName>
        <fullName evidence="15">Helicase/nuclease RecBCD subunit RecB</fullName>
    </alternativeName>
</protein>
<feature type="binding site" evidence="15">
    <location>
        <position position="1121"/>
    </location>
    <ligand>
        <name>Mg(2+)</name>
        <dbReference type="ChEBI" id="CHEBI:18420"/>
    </ligand>
</feature>
<feature type="region of interest" description="Nuclease activity, interacts with RecD and RecA" evidence="15">
    <location>
        <begin position="930"/>
        <end position="1241"/>
    </location>
</feature>
<evidence type="ECO:0000256" key="2">
    <source>
        <dbReference type="ARBA" id="ARBA00022723"/>
    </source>
</evidence>
<dbReference type="HAMAP" id="MF_01485">
    <property type="entry name" value="RecB"/>
    <property type="match status" value="1"/>
</dbReference>
<dbReference type="InterPro" id="IPR038726">
    <property type="entry name" value="PDDEXK_AddAB-type"/>
</dbReference>
<comment type="miscellaneous">
    <text evidence="15">In the RecBCD complex, RecB has a slow 3'-5' helicase, an exonuclease activity and loads RecA onto ssDNA, RecD has a fast 5'-3' helicase activity, while RecC stimulates the ATPase and processivity of the RecB helicase and contributes to recognition of the Chi site.</text>
</comment>
<accession>A0ABQ1KMJ7</accession>
<evidence type="ECO:0000256" key="6">
    <source>
        <dbReference type="ARBA" id="ARBA00022806"/>
    </source>
</evidence>
<dbReference type="Gene3D" id="3.40.50.300">
    <property type="entry name" value="P-loop containing nucleotide triphosphate hydrolases"/>
    <property type="match status" value="2"/>
</dbReference>
<gene>
    <name evidence="15 20" type="primary">recB</name>
    <name evidence="20" type="ORF">GCM10011352_32950</name>
</gene>
<name>A0ABQ1KMJ7_9GAMM</name>
<keyword evidence="9 15" id="KW-0460">Magnesium</keyword>
<reference evidence="21" key="1">
    <citation type="journal article" date="2019" name="Int. J. Syst. Evol. Microbiol.">
        <title>The Global Catalogue of Microorganisms (GCM) 10K type strain sequencing project: providing services to taxonomists for standard genome sequencing and annotation.</title>
        <authorList>
            <consortium name="The Broad Institute Genomics Platform"/>
            <consortium name="The Broad Institute Genome Sequencing Center for Infectious Disease"/>
            <person name="Wu L."/>
            <person name="Ma J."/>
        </authorList>
    </citation>
    <scope>NUCLEOTIDE SEQUENCE [LARGE SCALE GENOMIC DNA]</scope>
    <source>
        <strain evidence="21">CGMCC 1.15341</strain>
    </source>
</reference>
<keyword evidence="2 15" id="KW-0479">Metal-binding</keyword>
<evidence type="ECO:0000259" key="19">
    <source>
        <dbReference type="PROSITE" id="PS51217"/>
    </source>
</evidence>
<dbReference type="InterPro" id="IPR011604">
    <property type="entry name" value="PDDEXK-like_dom_sf"/>
</dbReference>
<keyword evidence="5 15" id="KW-0378">Hydrolase</keyword>
<dbReference type="InterPro" id="IPR014017">
    <property type="entry name" value="DNA_helicase_UvrD-like_C"/>
</dbReference>
<evidence type="ECO:0000256" key="15">
    <source>
        <dbReference type="HAMAP-Rule" id="MF_01485"/>
    </source>
</evidence>
<comment type="caution">
    <text evidence="20">The sequence shown here is derived from an EMBL/GenBank/DDBJ whole genome shotgun (WGS) entry which is preliminary data.</text>
</comment>
<evidence type="ECO:0000256" key="13">
    <source>
        <dbReference type="ARBA" id="ARBA00034617"/>
    </source>
</evidence>
<dbReference type="InterPro" id="IPR004586">
    <property type="entry name" value="RecB"/>
</dbReference>
<dbReference type="SUPFAM" id="SSF52980">
    <property type="entry name" value="Restriction endonuclease-like"/>
    <property type="match status" value="1"/>
</dbReference>
<dbReference type="PROSITE" id="PS51198">
    <property type="entry name" value="UVRD_HELICASE_ATP_BIND"/>
    <property type="match status" value="1"/>
</dbReference>
<evidence type="ECO:0000256" key="3">
    <source>
        <dbReference type="ARBA" id="ARBA00022741"/>
    </source>
</evidence>
<comment type="cofactor">
    <cofactor evidence="15">
        <name>Mg(2+)</name>
        <dbReference type="ChEBI" id="CHEBI:18420"/>
    </cofactor>
    <text evidence="15">Binds 1 Mg(2+) ion per subunit.</text>
</comment>
<keyword evidence="8 15" id="KW-0067">ATP-binding</keyword>
<dbReference type="PANTHER" id="PTHR11070:SF23">
    <property type="entry name" value="RECBCD ENZYME SUBUNIT RECB"/>
    <property type="match status" value="1"/>
</dbReference>
<feature type="binding site" evidence="15">
    <location>
        <position position="1134"/>
    </location>
    <ligand>
        <name>Mg(2+)</name>
        <dbReference type="ChEBI" id="CHEBI:18420"/>
    </ligand>
</feature>
<evidence type="ECO:0000256" key="12">
    <source>
        <dbReference type="ARBA" id="ARBA00023235"/>
    </source>
</evidence>
<comment type="domain">
    <text evidence="15">The N-terminal DNA-binding domain is a ssDNA-dependent ATPase and has ATP-dependent 3'-5' helicase function. This domain interacts with RecC.</text>
</comment>
<dbReference type="InterPro" id="IPR014016">
    <property type="entry name" value="UvrD-like_ATP-bd"/>
</dbReference>
<evidence type="ECO:0000256" key="14">
    <source>
        <dbReference type="ARBA" id="ARBA00048988"/>
    </source>
</evidence>
<dbReference type="EC" id="5.6.2.4" evidence="15"/>
<dbReference type="Pfam" id="PF00580">
    <property type="entry name" value="UvrD-helicase"/>
    <property type="match status" value="1"/>
</dbReference>
<comment type="domain">
    <text evidence="15">The C-terminal domain has nuclease activity and interacts with RecD. It interacts with RecA, facilitating its loading onto ssDNA.</text>
</comment>
<evidence type="ECO:0000256" key="8">
    <source>
        <dbReference type="ARBA" id="ARBA00022840"/>
    </source>
</evidence>
<dbReference type="InterPro" id="IPR000212">
    <property type="entry name" value="DNA_helicase_UvrD/REP"/>
</dbReference>
<dbReference type="NCBIfam" id="TIGR00609">
    <property type="entry name" value="recB"/>
    <property type="match status" value="1"/>
</dbReference>
<evidence type="ECO:0000313" key="20">
    <source>
        <dbReference type="EMBL" id="GGC04118.1"/>
    </source>
</evidence>
<feature type="binding site" evidence="16">
    <location>
        <begin position="23"/>
        <end position="30"/>
    </location>
    <ligand>
        <name>ATP</name>
        <dbReference type="ChEBI" id="CHEBI:30616"/>
    </ligand>
</feature>
<feature type="domain" description="UvrD-like helicase ATP-binding" evidence="18">
    <location>
        <begin position="2"/>
        <end position="475"/>
    </location>
</feature>
<comment type="subunit">
    <text evidence="15">Heterotrimer of RecB, RecC and RecD. All subunits contribute to DNA-binding. Interacts with RecA.</text>
</comment>
<dbReference type="RefSeq" id="WP_188750321.1">
    <property type="nucleotide sequence ID" value="NZ_BMIJ01000007.1"/>
</dbReference>
<dbReference type="EC" id="3.1.11.5" evidence="15"/>
<keyword evidence="3 15" id="KW-0547">Nucleotide-binding</keyword>
<evidence type="ECO:0000256" key="17">
    <source>
        <dbReference type="SAM" id="MobiDB-lite"/>
    </source>
</evidence>
<dbReference type="Pfam" id="PF13361">
    <property type="entry name" value="UvrD_C"/>
    <property type="match status" value="1"/>
</dbReference>